<feature type="transmembrane region" description="Helical" evidence="10">
    <location>
        <begin position="171"/>
        <end position="193"/>
    </location>
</feature>
<sequence length="458" mass="49305">MRPQNLTAEEQYNKMVNTPVSKLITGLAIPTVISMLVTSVYNMADTFFVSHINTQASAAVGIVFPVMSIIQACGFTLGMGGGSLVSVRLGQKRNDEANYIASTAFFTALGIGALITIFGNIFSNQFLSLVGASETILPYAHAYARYIFWGAPIMCASFVLNNVLRSEGKAFFSMIALTSGGLINIALDPLFIYGLGLGISGAAIATLVSQSISFLILLSWFLRGKAVCRMNIKFYKPTGQILGKTITTGLPSLARQGLSSVATILLNTAAIKYGDAAVAAMAICGKIVWFVGSLMIGIGQGFSPVSGYNYGAKRYDRVKAAYFFMVKAGVAIMTSFGIVIFIFANQIMQSFIKDEAAVAIGVVALRWQIAFIPFLPVIVGTNMLMQSTRHIKAATFLSMNRNGIYFIPAVLILPNVLGLFGVEITQLVADIFSAVTAIPYLIHMFRKLDRLAKDQPQS</sequence>
<accession>A0A1I3HZQ2</accession>
<keyword evidence="6 10" id="KW-0812">Transmembrane</keyword>
<evidence type="ECO:0000256" key="10">
    <source>
        <dbReference type="SAM" id="Phobius"/>
    </source>
</evidence>
<dbReference type="PIRSF" id="PIRSF006603">
    <property type="entry name" value="DinF"/>
    <property type="match status" value="1"/>
</dbReference>
<evidence type="ECO:0000256" key="1">
    <source>
        <dbReference type="ARBA" id="ARBA00004651"/>
    </source>
</evidence>
<feature type="transmembrane region" description="Helical" evidence="10">
    <location>
        <begin position="277"/>
        <end position="299"/>
    </location>
</feature>
<evidence type="ECO:0000256" key="2">
    <source>
        <dbReference type="ARBA" id="ARBA00008417"/>
    </source>
</evidence>
<feature type="transmembrane region" description="Helical" evidence="10">
    <location>
        <begin position="427"/>
        <end position="445"/>
    </location>
</feature>
<keyword evidence="4" id="KW-0813">Transport</keyword>
<dbReference type="InterPro" id="IPR051327">
    <property type="entry name" value="MATE_MepA_subfamily"/>
</dbReference>
<feature type="transmembrane region" description="Helical" evidence="10">
    <location>
        <begin position="56"/>
        <end position="78"/>
    </location>
</feature>
<keyword evidence="5" id="KW-1003">Cell membrane</keyword>
<dbReference type="InterPro" id="IPR048279">
    <property type="entry name" value="MdtK-like"/>
</dbReference>
<evidence type="ECO:0000256" key="6">
    <source>
        <dbReference type="ARBA" id="ARBA00022692"/>
    </source>
</evidence>
<evidence type="ECO:0000313" key="11">
    <source>
        <dbReference type="EMBL" id="SFI41070.1"/>
    </source>
</evidence>
<comment type="similarity">
    <text evidence="2">Belongs to the multi antimicrobial extrusion (MATE) (TC 2.A.66.1) family. MepA subfamily.</text>
</comment>
<comment type="subcellular location">
    <subcellularLocation>
        <location evidence="1">Cell membrane</location>
        <topology evidence="1">Multi-pass membrane protein</topology>
    </subcellularLocation>
</comment>
<dbReference type="AlphaFoldDB" id="A0A1I3HZQ2"/>
<keyword evidence="8 10" id="KW-0472">Membrane</keyword>
<feature type="transmembrane region" description="Helical" evidence="10">
    <location>
        <begin position="356"/>
        <end position="381"/>
    </location>
</feature>
<feature type="transmembrane region" description="Helical" evidence="10">
    <location>
        <begin position="402"/>
        <end position="421"/>
    </location>
</feature>
<proteinExistence type="inferred from homology"/>
<dbReference type="InterPro" id="IPR045070">
    <property type="entry name" value="MATE_MepA-like"/>
</dbReference>
<evidence type="ECO:0000256" key="9">
    <source>
        <dbReference type="ARBA" id="ARBA00023251"/>
    </source>
</evidence>
<dbReference type="GO" id="GO:0005886">
    <property type="term" value="C:plasma membrane"/>
    <property type="evidence" value="ECO:0007669"/>
    <property type="project" value="UniProtKB-SubCell"/>
</dbReference>
<evidence type="ECO:0000256" key="5">
    <source>
        <dbReference type="ARBA" id="ARBA00022475"/>
    </source>
</evidence>
<dbReference type="Proteomes" id="UP000182737">
    <property type="component" value="Unassembled WGS sequence"/>
</dbReference>
<keyword evidence="12" id="KW-1185">Reference proteome</keyword>
<protein>
    <recommendedName>
        <fullName evidence="3">Multidrug export protein MepA</fullName>
    </recommendedName>
</protein>
<feature type="transmembrane region" description="Helical" evidence="10">
    <location>
        <begin position="143"/>
        <end position="164"/>
    </location>
</feature>
<evidence type="ECO:0000313" key="12">
    <source>
        <dbReference type="Proteomes" id="UP000182737"/>
    </source>
</evidence>
<evidence type="ECO:0000256" key="4">
    <source>
        <dbReference type="ARBA" id="ARBA00022448"/>
    </source>
</evidence>
<keyword evidence="7 10" id="KW-1133">Transmembrane helix</keyword>
<dbReference type="CDD" id="cd13143">
    <property type="entry name" value="MATE_MepA_like"/>
    <property type="match status" value="1"/>
</dbReference>
<gene>
    <name evidence="11" type="ORF">SAMN04487775_101197</name>
</gene>
<dbReference type="PANTHER" id="PTHR43823:SF3">
    <property type="entry name" value="MULTIDRUG EXPORT PROTEIN MEPA"/>
    <property type="match status" value="1"/>
</dbReference>
<evidence type="ECO:0000256" key="3">
    <source>
        <dbReference type="ARBA" id="ARBA00022106"/>
    </source>
</evidence>
<evidence type="ECO:0000256" key="7">
    <source>
        <dbReference type="ARBA" id="ARBA00022989"/>
    </source>
</evidence>
<evidence type="ECO:0000256" key="8">
    <source>
        <dbReference type="ARBA" id="ARBA00023136"/>
    </source>
</evidence>
<dbReference type="RefSeq" id="WP_218150233.1">
    <property type="nucleotide sequence ID" value="NZ_FORI01000001.1"/>
</dbReference>
<dbReference type="GO" id="GO:0042910">
    <property type="term" value="F:xenobiotic transmembrane transporter activity"/>
    <property type="evidence" value="ECO:0007669"/>
    <property type="project" value="InterPro"/>
</dbReference>
<keyword evidence="9" id="KW-0046">Antibiotic resistance</keyword>
<dbReference type="PANTHER" id="PTHR43823">
    <property type="entry name" value="SPORULATION PROTEIN YKVU"/>
    <property type="match status" value="1"/>
</dbReference>
<feature type="transmembrane region" description="Helical" evidence="10">
    <location>
        <begin position="99"/>
        <end position="123"/>
    </location>
</feature>
<dbReference type="EMBL" id="FORI01000001">
    <property type="protein sequence ID" value="SFI41070.1"/>
    <property type="molecule type" value="Genomic_DNA"/>
</dbReference>
<feature type="transmembrane region" description="Helical" evidence="10">
    <location>
        <begin position="320"/>
        <end position="344"/>
    </location>
</feature>
<feature type="transmembrane region" description="Helical" evidence="10">
    <location>
        <begin position="199"/>
        <end position="222"/>
    </location>
</feature>
<reference evidence="12" key="1">
    <citation type="submission" date="2016-10" db="EMBL/GenBank/DDBJ databases">
        <authorList>
            <person name="Varghese N."/>
            <person name="Submissions S."/>
        </authorList>
    </citation>
    <scope>NUCLEOTIDE SEQUENCE [LARGE SCALE GENOMIC DNA]</scope>
    <source>
        <strain evidence="12">XBD1002</strain>
    </source>
</reference>
<dbReference type="GO" id="GO:0046677">
    <property type="term" value="P:response to antibiotic"/>
    <property type="evidence" value="ECO:0007669"/>
    <property type="project" value="UniProtKB-KW"/>
</dbReference>
<organism evidence="11 12">
    <name type="scientific">Treponema bryantii</name>
    <dbReference type="NCBI Taxonomy" id="163"/>
    <lineage>
        <taxon>Bacteria</taxon>
        <taxon>Pseudomonadati</taxon>
        <taxon>Spirochaetota</taxon>
        <taxon>Spirochaetia</taxon>
        <taxon>Spirochaetales</taxon>
        <taxon>Treponemataceae</taxon>
        <taxon>Treponema</taxon>
    </lineage>
</organism>
<dbReference type="InterPro" id="IPR002528">
    <property type="entry name" value="MATE_fam"/>
</dbReference>
<dbReference type="GO" id="GO:0015297">
    <property type="term" value="F:antiporter activity"/>
    <property type="evidence" value="ECO:0007669"/>
    <property type="project" value="InterPro"/>
</dbReference>
<feature type="transmembrane region" description="Helical" evidence="10">
    <location>
        <begin position="23"/>
        <end position="44"/>
    </location>
</feature>
<dbReference type="NCBIfam" id="TIGR00797">
    <property type="entry name" value="matE"/>
    <property type="match status" value="1"/>
</dbReference>
<dbReference type="Pfam" id="PF01554">
    <property type="entry name" value="MatE"/>
    <property type="match status" value="2"/>
</dbReference>
<name>A0A1I3HZQ2_9SPIR</name>